<proteinExistence type="predicted"/>
<dbReference type="OrthoDB" id="5988132at2759"/>
<gene>
    <name evidence="1" type="ORF">AVEN_91724_1</name>
</gene>
<protein>
    <submittedName>
        <fullName evidence="1">Uncharacterized protein</fullName>
    </submittedName>
</protein>
<reference evidence="1 2" key="1">
    <citation type="journal article" date="2019" name="Sci. Rep.">
        <title>Orb-weaving spider Araneus ventricosus genome elucidates the spidroin gene catalogue.</title>
        <authorList>
            <person name="Kono N."/>
            <person name="Nakamura H."/>
            <person name="Ohtoshi R."/>
            <person name="Moran D.A.P."/>
            <person name="Shinohara A."/>
            <person name="Yoshida Y."/>
            <person name="Fujiwara M."/>
            <person name="Mori M."/>
            <person name="Tomita M."/>
            <person name="Arakawa K."/>
        </authorList>
    </citation>
    <scope>NUCLEOTIDE SEQUENCE [LARGE SCALE GENOMIC DNA]</scope>
</reference>
<comment type="caution">
    <text evidence="1">The sequence shown here is derived from an EMBL/GenBank/DDBJ whole genome shotgun (WGS) entry which is preliminary data.</text>
</comment>
<keyword evidence="2" id="KW-1185">Reference proteome</keyword>
<dbReference type="AlphaFoldDB" id="A0A4Y2HH64"/>
<evidence type="ECO:0000313" key="1">
    <source>
        <dbReference type="EMBL" id="GBM64657.1"/>
    </source>
</evidence>
<dbReference type="EMBL" id="BGPR01001938">
    <property type="protein sequence ID" value="GBM64657.1"/>
    <property type="molecule type" value="Genomic_DNA"/>
</dbReference>
<sequence>MGLCKVNYLTAKIFMLQQSIINSVYLFVDDVASLEKHLTAGNHNFTKISSTLDKVRFSYTEKHRASTGRSPIAANEPKNLANNTTILNVFRRGWALPNTKITCFSCKQLYIYNIFMKGEKSGVKSSPENTVKEMRQQIDPTGRKRFQPFKYYMTSSQISSLFSRMSALHKSGTLKPPSPGLEHVDVINEDLNDITEQETSQDFNTESSVYIIDGSYLLHRVIWNSGSTFSPICDNYVTYIRTKYKLTVLVTFDGYPENETIGGTKCAERARRPRKEMPSEVMFDETMIPTVSVEKFLANPKNKDRLISILMNKFSSLNMTCKKADEDADCLIVNSALALAPTHLSVVVIGEDIDLFVILIGIYTFGNVYFLKPCKRKIAEKIFPPHTSLEKTIADNILFIHAMSGCDTTSALFNYDKMNFVQTLKNNPHLLKVIEIFKNSVITPEAVVDAGNRFLVALYGYPISASDTPSLNNVRYKCYMKSSFNKSSNMASLPPTEAAAHQYSLRVYH</sequence>
<name>A0A4Y2HH64_ARAVE</name>
<accession>A0A4Y2HH64</accession>
<organism evidence="1 2">
    <name type="scientific">Araneus ventricosus</name>
    <name type="common">Orbweaver spider</name>
    <name type="synonym">Epeira ventricosa</name>
    <dbReference type="NCBI Taxonomy" id="182803"/>
    <lineage>
        <taxon>Eukaryota</taxon>
        <taxon>Metazoa</taxon>
        <taxon>Ecdysozoa</taxon>
        <taxon>Arthropoda</taxon>
        <taxon>Chelicerata</taxon>
        <taxon>Arachnida</taxon>
        <taxon>Araneae</taxon>
        <taxon>Araneomorphae</taxon>
        <taxon>Entelegynae</taxon>
        <taxon>Araneoidea</taxon>
        <taxon>Araneidae</taxon>
        <taxon>Araneus</taxon>
    </lineage>
</organism>
<evidence type="ECO:0000313" key="2">
    <source>
        <dbReference type="Proteomes" id="UP000499080"/>
    </source>
</evidence>
<dbReference type="Proteomes" id="UP000499080">
    <property type="component" value="Unassembled WGS sequence"/>
</dbReference>